<feature type="compositionally biased region" description="Polar residues" evidence="1">
    <location>
        <begin position="124"/>
        <end position="134"/>
    </location>
</feature>
<proteinExistence type="predicted"/>
<comment type="caution">
    <text evidence="2">The sequence shown here is derived from an EMBL/GenBank/DDBJ whole genome shotgun (WGS) entry which is preliminary data.</text>
</comment>
<evidence type="ECO:0000256" key="1">
    <source>
        <dbReference type="SAM" id="MobiDB-lite"/>
    </source>
</evidence>
<keyword evidence="3" id="KW-1185">Reference proteome</keyword>
<evidence type="ECO:0000313" key="3">
    <source>
        <dbReference type="Proteomes" id="UP000295710"/>
    </source>
</evidence>
<dbReference type="EMBL" id="SMMX01000001">
    <property type="protein sequence ID" value="TDA23272.1"/>
    <property type="molecule type" value="Genomic_DNA"/>
</dbReference>
<feature type="region of interest" description="Disordered" evidence="1">
    <location>
        <begin position="113"/>
        <end position="134"/>
    </location>
</feature>
<dbReference type="Proteomes" id="UP000295710">
    <property type="component" value="Unassembled WGS sequence"/>
</dbReference>
<organism evidence="2 3">
    <name type="scientific">Extibacter muris</name>
    <dbReference type="NCBI Taxonomy" id="1796622"/>
    <lineage>
        <taxon>Bacteria</taxon>
        <taxon>Bacillati</taxon>
        <taxon>Bacillota</taxon>
        <taxon>Clostridia</taxon>
        <taxon>Lachnospirales</taxon>
        <taxon>Lachnospiraceae</taxon>
        <taxon>Extibacter</taxon>
    </lineage>
</organism>
<dbReference type="RefSeq" id="WP_132273899.1">
    <property type="nucleotide sequence ID" value="NZ_JAOBST010000012.1"/>
</dbReference>
<reference evidence="2 3" key="1">
    <citation type="journal article" date="2016" name="Nat. Microbiol.">
        <title>The Mouse Intestinal Bacterial Collection (miBC) provides host-specific insight into cultured diversity and functional potential of the gut microbiota.</title>
        <authorList>
            <person name="Lagkouvardos I."/>
            <person name="Pukall R."/>
            <person name="Abt B."/>
            <person name="Foesel B.U."/>
            <person name="Meier-Kolthoff J.P."/>
            <person name="Kumar N."/>
            <person name="Bresciani A."/>
            <person name="Martinez I."/>
            <person name="Just S."/>
            <person name="Ziegler C."/>
            <person name="Brugiroux S."/>
            <person name="Garzetti D."/>
            <person name="Wenning M."/>
            <person name="Bui T.P."/>
            <person name="Wang J."/>
            <person name="Hugenholtz F."/>
            <person name="Plugge C.M."/>
            <person name="Peterson D.A."/>
            <person name="Hornef M.W."/>
            <person name="Baines J.F."/>
            <person name="Smidt H."/>
            <person name="Walter J."/>
            <person name="Kristiansen K."/>
            <person name="Nielsen H.B."/>
            <person name="Haller D."/>
            <person name="Overmann J."/>
            <person name="Stecher B."/>
            <person name="Clavel T."/>
        </authorList>
    </citation>
    <scope>NUCLEOTIDE SEQUENCE [LARGE SCALE GENOMIC DNA]</scope>
    <source>
        <strain evidence="2 3">DSM 28560</strain>
    </source>
</reference>
<accession>A0A4R4FHS8</accession>
<gene>
    <name evidence="2" type="ORF">E1963_00520</name>
</gene>
<protein>
    <submittedName>
        <fullName evidence="2">Uncharacterized protein</fullName>
    </submittedName>
</protein>
<name>A0A4R4FHS8_9FIRM</name>
<sequence>MKYEKAKRIVDGRSEIIDVHQYSPEQLEKMNGELYCPGEGCMAKLCLVHDSKYGGRTFFLKAIDDEKHLPNCNFKNDNYKVSMIHMPINGYFTEQQVNAYVRRRDKDITMPINKNRKEGKKKSLSPQKSKNSVNELQIRKTTSKGKIIYGEEGIEGTRGRLSRRFTVTKSDIGSMVSIDGNIKSLMVHESGEVRIYLKEERLANIEVLIGGVYKANNPQLFERLYILKKYIQENIVKRDLRFVGAGLVTEYSNRLVLELQASGSFRIDGKILSKMLYDETLKQMAI</sequence>
<dbReference type="AlphaFoldDB" id="A0A4R4FHS8"/>
<evidence type="ECO:0000313" key="2">
    <source>
        <dbReference type="EMBL" id="TDA23272.1"/>
    </source>
</evidence>